<dbReference type="PANTHER" id="PTHR43527">
    <property type="entry name" value="4-DIPHOSPHOCYTIDYL-2-C-METHYL-D-ERYTHRITOL KINASE, CHLOROPLASTIC"/>
    <property type="match status" value="1"/>
</dbReference>
<dbReference type="InterPro" id="IPR020568">
    <property type="entry name" value="Ribosomal_Su5_D2-typ_SF"/>
</dbReference>
<dbReference type="GO" id="GO:0050515">
    <property type="term" value="F:4-(cytidine 5'-diphospho)-2-C-methyl-D-erythritol kinase activity"/>
    <property type="evidence" value="ECO:0007669"/>
    <property type="project" value="UniProtKB-UniRule"/>
</dbReference>
<dbReference type="Pfam" id="PF08544">
    <property type="entry name" value="GHMP_kinases_C"/>
    <property type="match status" value="1"/>
</dbReference>
<dbReference type="InterPro" id="IPR013750">
    <property type="entry name" value="GHMP_kinase_C_dom"/>
</dbReference>
<reference evidence="12 13" key="1">
    <citation type="submission" date="2018-09" db="EMBL/GenBank/DDBJ databases">
        <title>Genome sequencing of strain 6GH32-13.</title>
        <authorList>
            <person name="Weon H.-Y."/>
            <person name="Heo J."/>
            <person name="Kwon S.-W."/>
        </authorList>
    </citation>
    <scope>NUCLEOTIDE SEQUENCE [LARGE SCALE GENOMIC DNA]</scope>
    <source>
        <strain evidence="12 13">5GH32-13</strain>
    </source>
</reference>
<feature type="active site" evidence="9">
    <location>
        <position position="8"/>
    </location>
</feature>
<feature type="active site" evidence="9">
    <location>
        <position position="150"/>
    </location>
</feature>
<keyword evidence="5 9" id="KW-0547">Nucleotide-binding</keyword>
<comment type="function">
    <text evidence="9">Catalyzes the phosphorylation of the position 2 hydroxy group of 4-diphosphocytidyl-2C-methyl-D-erythritol.</text>
</comment>
<proteinExistence type="inferred from homology"/>
<dbReference type="GO" id="GO:0005524">
    <property type="term" value="F:ATP binding"/>
    <property type="evidence" value="ECO:0007669"/>
    <property type="project" value="UniProtKB-UniRule"/>
</dbReference>
<comment type="catalytic activity">
    <reaction evidence="9">
        <text>4-CDP-2-C-methyl-D-erythritol + ATP = 4-CDP-2-C-methyl-D-erythritol 2-phosphate + ADP + H(+)</text>
        <dbReference type="Rhea" id="RHEA:18437"/>
        <dbReference type="ChEBI" id="CHEBI:15378"/>
        <dbReference type="ChEBI" id="CHEBI:30616"/>
        <dbReference type="ChEBI" id="CHEBI:57823"/>
        <dbReference type="ChEBI" id="CHEBI:57919"/>
        <dbReference type="ChEBI" id="CHEBI:456216"/>
        <dbReference type="EC" id="2.7.1.148"/>
    </reaction>
</comment>
<dbReference type="InterPro" id="IPR014721">
    <property type="entry name" value="Ribsml_uS5_D2-typ_fold_subgr"/>
</dbReference>
<comment type="similarity">
    <text evidence="1 9">Belongs to the GHMP kinase family. IspE subfamily.</text>
</comment>
<evidence type="ECO:0000259" key="11">
    <source>
        <dbReference type="Pfam" id="PF08544"/>
    </source>
</evidence>
<dbReference type="GO" id="GO:0019288">
    <property type="term" value="P:isopentenyl diphosphate biosynthetic process, methylerythritol 4-phosphate pathway"/>
    <property type="evidence" value="ECO:0007669"/>
    <property type="project" value="UniProtKB-UniRule"/>
</dbReference>
<dbReference type="GO" id="GO:0016114">
    <property type="term" value="P:terpenoid biosynthetic process"/>
    <property type="evidence" value="ECO:0007669"/>
    <property type="project" value="InterPro"/>
</dbReference>
<name>A0A3B7MQ84_9BACT</name>
<dbReference type="RefSeq" id="WP_119048629.1">
    <property type="nucleotide sequence ID" value="NZ_CP032157.1"/>
</dbReference>
<dbReference type="KEGG" id="pseg:D3H65_01870"/>
<evidence type="ECO:0000313" key="13">
    <source>
        <dbReference type="Proteomes" id="UP000263900"/>
    </source>
</evidence>
<evidence type="ECO:0000256" key="3">
    <source>
        <dbReference type="ARBA" id="ARBA00017473"/>
    </source>
</evidence>
<dbReference type="UniPathway" id="UPA00056">
    <property type="reaction ID" value="UER00094"/>
</dbReference>
<evidence type="ECO:0000256" key="8">
    <source>
        <dbReference type="ARBA" id="ARBA00032554"/>
    </source>
</evidence>
<dbReference type="OrthoDB" id="9809438at2"/>
<feature type="binding site" evidence="9">
    <location>
        <begin position="108"/>
        <end position="118"/>
    </location>
    <ligand>
        <name>ATP</name>
        <dbReference type="ChEBI" id="CHEBI:30616"/>
    </ligand>
</feature>
<gene>
    <name evidence="9" type="primary">ispE</name>
    <name evidence="12" type="ORF">D3H65_01870</name>
</gene>
<evidence type="ECO:0000256" key="9">
    <source>
        <dbReference type="HAMAP-Rule" id="MF_00061"/>
    </source>
</evidence>
<dbReference type="PIRSF" id="PIRSF010376">
    <property type="entry name" value="IspE"/>
    <property type="match status" value="1"/>
</dbReference>
<evidence type="ECO:0000256" key="7">
    <source>
        <dbReference type="ARBA" id="ARBA00022840"/>
    </source>
</evidence>
<protein>
    <recommendedName>
        <fullName evidence="3 9">4-diphosphocytidyl-2-C-methyl-D-erythritol kinase</fullName>
        <shortName evidence="9">CMK</shortName>
        <ecNumber evidence="2 9">2.7.1.148</ecNumber>
    </recommendedName>
    <alternativeName>
        <fullName evidence="8 9">4-(cytidine-5'-diphospho)-2-C-methyl-D-erythritol kinase</fullName>
    </alternativeName>
</protein>
<dbReference type="Gene3D" id="3.30.70.890">
    <property type="entry name" value="GHMP kinase, C-terminal domain"/>
    <property type="match status" value="1"/>
</dbReference>
<sequence length="286" mass="31158">MILFPNCKINLGLHITRKRPDGYHDLETVFYPLPLRDALEIVSSQEFRAGNLAAPIYAGQPEGMELILSGLPVKGEPADNLCVKAWQLLKKDYPQLPPVQLHLHKAIPMGAGLGGGSSDAAFTLHLLNNKFKLGIPAEKLLDYALQLGSDCPFFIINQPCIATGRGELLQSIPLDLSAWSFLLVYPEVHINTGWAFEQIRPAPPEKPISEVIGQPVSAWKDTLINDFEAPVCHLHPALGHIKETLYEAGAVYASMTGSGSSFYGIFPAGEVPAGLFPAYKCYTLKG</sequence>
<keyword evidence="7 9" id="KW-0067">ATP-binding</keyword>
<dbReference type="InterPro" id="IPR036554">
    <property type="entry name" value="GHMP_kinase_C_sf"/>
</dbReference>
<evidence type="ECO:0000256" key="5">
    <source>
        <dbReference type="ARBA" id="ARBA00022741"/>
    </source>
</evidence>
<evidence type="ECO:0000256" key="6">
    <source>
        <dbReference type="ARBA" id="ARBA00022777"/>
    </source>
</evidence>
<dbReference type="AlphaFoldDB" id="A0A3B7MQ84"/>
<organism evidence="12 13">
    <name type="scientific">Paraflavitalea soli</name>
    <dbReference type="NCBI Taxonomy" id="2315862"/>
    <lineage>
        <taxon>Bacteria</taxon>
        <taxon>Pseudomonadati</taxon>
        <taxon>Bacteroidota</taxon>
        <taxon>Chitinophagia</taxon>
        <taxon>Chitinophagales</taxon>
        <taxon>Chitinophagaceae</taxon>
        <taxon>Paraflavitalea</taxon>
    </lineage>
</organism>
<feature type="domain" description="GHMP kinase C-terminal" evidence="11">
    <location>
        <begin position="234"/>
        <end position="267"/>
    </location>
</feature>
<dbReference type="InterPro" id="IPR006204">
    <property type="entry name" value="GHMP_kinase_N_dom"/>
</dbReference>
<keyword evidence="4 9" id="KW-0808">Transferase</keyword>
<dbReference type="HAMAP" id="MF_00061">
    <property type="entry name" value="IspE"/>
    <property type="match status" value="1"/>
</dbReference>
<dbReference type="EMBL" id="CP032157">
    <property type="protein sequence ID" value="AXY72791.1"/>
    <property type="molecule type" value="Genomic_DNA"/>
</dbReference>
<evidence type="ECO:0000256" key="1">
    <source>
        <dbReference type="ARBA" id="ARBA00009684"/>
    </source>
</evidence>
<dbReference type="SUPFAM" id="SSF55060">
    <property type="entry name" value="GHMP Kinase, C-terminal domain"/>
    <property type="match status" value="1"/>
</dbReference>
<dbReference type="InterPro" id="IPR004424">
    <property type="entry name" value="IspE"/>
</dbReference>
<keyword evidence="6 9" id="KW-0418">Kinase</keyword>
<accession>A0A3B7MQ84</accession>
<dbReference type="Proteomes" id="UP000263900">
    <property type="component" value="Chromosome"/>
</dbReference>
<dbReference type="PANTHER" id="PTHR43527:SF2">
    <property type="entry name" value="4-DIPHOSPHOCYTIDYL-2-C-METHYL-D-ERYTHRITOL KINASE, CHLOROPLASTIC"/>
    <property type="match status" value="1"/>
</dbReference>
<evidence type="ECO:0000259" key="10">
    <source>
        <dbReference type="Pfam" id="PF00288"/>
    </source>
</evidence>
<dbReference type="SUPFAM" id="SSF54211">
    <property type="entry name" value="Ribosomal protein S5 domain 2-like"/>
    <property type="match status" value="1"/>
</dbReference>
<evidence type="ECO:0000313" key="12">
    <source>
        <dbReference type="EMBL" id="AXY72791.1"/>
    </source>
</evidence>
<keyword evidence="9" id="KW-0414">Isoprene biosynthesis</keyword>
<feature type="domain" description="GHMP kinase N-terminal" evidence="10">
    <location>
        <begin position="80"/>
        <end position="155"/>
    </location>
</feature>
<dbReference type="EC" id="2.7.1.148" evidence="2 9"/>
<dbReference type="Gene3D" id="3.30.230.10">
    <property type="match status" value="1"/>
</dbReference>
<dbReference type="Pfam" id="PF00288">
    <property type="entry name" value="GHMP_kinases_N"/>
    <property type="match status" value="1"/>
</dbReference>
<evidence type="ECO:0000256" key="4">
    <source>
        <dbReference type="ARBA" id="ARBA00022679"/>
    </source>
</evidence>
<evidence type="ECO:0000256" key="2">
    <source>
        <dbReference type="ARBA" id="ARBA00012052"/>
    </source>
</evidence>
<comment type="pathway">
    <text evidence="9">Isoprenoid biosynthesis; isopentenyl diphosphate biosynthesis via DXP pathway; isopentenyl diphosphate from 1-deoxy-D-xylulose 5-phosphate: step 3/6.</text>
</comment>
<keyword evidence="13" id="KW-1185">Reference proteome</keyword>